<organism evidence="2 3">
    <name type="scientific">Mycena alexandri</name>
    <dbReference type="NCBI Taxonomy" id="1745969"/>
    <lineage>
        <taxon>Eukaryota</taxon>
        <taxon>Fungi</taxon>
        <taxon>Dikarya</taxon>
        <taxon>Basidiomycota</taxon>
        <taxon>Agaricomycotina</taxon>
        <taxon>Agaricomycetes</taxon>
        <taxon>Agaricomycetidae</taxon>
        <taxon>Agaricales</taxon>
        <taxon>Marasmiineae</taxon>
        <taxon>Mycenaceae</taxon>
        <taxon>Mycena</taxon>
    </lineage>
</organism>
<dbReference type="EMBL" id="JARJCM010000077">
    <property type="protein sequence ID" value="KAJ7031954.1"/>
    <property type="molecule type" value="Genomic_DNA"/>
</dbReference>
<dbReference type="AlphaFoldDB" id="A0AAD6SQ50"/>
<proteinExistence type="predicted"/>
<feature type="region of interest" description="Disordered" evidence="1">
    <location>
        <begin position="1"/>
        <end position="23"/>
    </location>
</feature>
<reference evidence="2" key="1">
    <citation type="submission" date="2023-03" db="EMBL/GenBank/DDBJ databases">
        <title>Massive genome expansion in bonnet fungi (Mycena s.s.) driven by repeated elements and novel gene families across ecological guilds.</title>
        <authorList>
            <consortium name="Lawrence Berkeley National Laboratory"/>
            <person name="Harder C.B."/>
            <person name="Miyauchi S."/>
            <person name="Viragh M."/>
            <person name="Kuo A."/>
            <person name="Thoen E."/>
            <person name="Andreopoulos B."/>
            <person name="Lu D."/>
            <person name="Skrede I."/>
            <person name="Drula E."/>
            <person name="Henrissat B."/>
            <person name="Morin E."/>
            <person name="Kohler A."/>
            <person name="Barry K."/>
            <person name="LaButti K."/>
            <person name="Morin E."/>
            <person name="Salamov A."/>
            <person name="Lipzen A."/>
            <person name="Mereny Z."/>
            <person name="Hegedus B."/>
            <person name="Baldrian P."/>
            <person name="Stursova M."/>
            <person name="Weitz H."/>
            <person name="Taylor A."/>
            <person name="Grigoriev I.V."/>
            <person name="Nagy L.G."/>
            <person name="Martin F."/>
            <person name="Kauserud H."/>
        </authorList>
    </citation>
    <scope>NUCLEOTIDE SEQUENCE</scope>
    <source>
        <strain evidence="2">CBHHK200</strain>
    </source>
</reference>
<gene>
    <name evidence="2" type="ORF">C8F04DRAFT_1185409</name>
</gene>
<evidence type="ECO:0000313" key="2">
    <source>
        <dbReference type="EMBL" id="KAJ7031954.1"/>
    </source>
</evidence>
<dbReference type="Proteomes" id="UP001218188">
    <property type="component" value="Unassembled WGS sequence"/>
</dbReference>
<accession>A0AAD6SQ50</accession>
<name>A0AAD6SQ50_9AGAR</name>
<comment type="caution">
    <text evidence="2">The sequence shown here is derived from an EMBL/GenBank/DDBJ whole genome shotgun (WGS) entry which is preliminary data.</text>
</comment>
<keyword evidence="3" id="KW-1185">Reference proteome</keyword>
<evidence type="ECO:0000313" key="3">
    <source>
        <dbReference type="Proteomes" id="UP001218188"/>
    </source>
</evidence>
<protein>
    <submittedName>
        <fullName evidence="2">Uncharacterized protein</fullName>
    </submittedName>
</protein>
<evidence type="ECO:0000256" key="1">
    <source>
        <dbReference type="SAM" id="MobiDB-lite"/>
    </source>
</evidence>
<sequence length="233" mass="24583">MPRKRGDTPPIGADTRKKESGLEVEDFELQGGQLNDLETYIAQKYSPKVKSSKIKIPLVDVRGQAALTLYSTACWDDKDFDLGAFSQLQSRPRHGPPGPSGNGEKVPTAVGWIFLMCGGTLSLRLDESEECRVGGERTAGDVELLKSGVAGFSGVGVIASSSEIPSIPAVAHGSAMRRHVVLAGSPRGSALSDAVYRTQRGAEKGEEIGGEWENVLAESPVAAHAVVAQGGQQ</sequence>